<dbReference type="InterPro" id="IPR036875">
    <property type="entry name" value="Znf_CCHC_sf"/>
</dbReference>
<dbReference type="Proteomes" id="UP000780801">
    <property type="component" value="Unassembled WGS sequence"/>
</dbReference>
<gene>
    <name evidence="1" type="ORF">BGW38_010526</name>
</gene>
<evidence type="ECO:0000313" key="1">
    <source>
        <dbReference type="EMBL" id="KAF9532445.1"/>
    </source>
</evidence>
<feature type="non-terminal residue" evidence="1">
    <location>
        <position position="1"/>
    </location>
</feature>
<dbReference type="GO" id="GO:0008270">
    <property type="term" value="F:zinc ion binding"/>
    <property type="evidence" value="ECO:0007669"/>
    <property type="project" value="InterPro"/>
</dbReference>
<dbReference type="EMBL" id="JAABOA010008583">
    <property type="protein sequence ID" value="KAF9532445.1"/>
    <property type="molecule type" value="Genomic_DNA"/>
</dbReference>
<reference evidence="1" key="1">
    <citation type="journal article" date="2020" name="Fungal Divers.">
        <title>Resolving the Mortierellaceae phylogeny through synthesis of multi-gene phylogenetics and phylogenomics.</title>
        <authorList>
            <person name="Vandepol N."/>
            <person name="Liber J."/>
            <person name="Desiro A."/>
            <person name="Na H."/>
            <person name="Kennedy M."/>
            <person name="Barry K."/>
            <person name="Grigoriev I.V."/>
            <person name="Miller A.N."/>
            <person name="O'Donnell K."/>
            <person name="Stajich J.E."/>
            <person name="Bonito G."/>
        </authorList>
    </citation>
    <scope>NUCLEOTIDE SEQUENCE</scope>
    <source>
        <strain evidence="1">KOD1015</strain>
    </source>
</reference>
<organism evidence="1 2">
    <name type="scientific">Lunasporangiospora selenospora</name>
    <dbReference type="NCBI Taxonomy" id="979761"/>
    <lineage>
        <taxon>Eukaryota</taxon>
        <taxon>Fungi</taxon>
        <taxon>Fungi incertae sedis</taxon>
        <taxon>Mucoromycota</taxon>
        <taxon>Mortierellomycotina</taxon>
        <taxon>Mortierellomycetes</taxon>
        <taxon>Mortierellales</taxon>
        <taxon>Mortierellaceae</taxon>
        <taxon>Lunasporangiospora</taxon>
    </lineage>
</organism>
<comment type="caution">
    <text evidence="1">The sequence shown here is derived from an EMBL/GenBank/DDBJ whole genome shotgun (WGS) entry which is preliminary data.</text>
</comment>
<evidence type="ECO:0000313" key="2">
    <source>
        <dbReference type="Proteomes" id="UP000780801"/>
    </source>
</evidence>
<name>A0A9P6JUE6_9FUNG</name>
<proteinExistence type="predicted"/>
<dbReference type="SUPFAM" id="SSF57756">
    <property type="entry name" value="Retrovirus zinc finger-like domains"/>
    <property type="match status" value="1"/>
</dbReference>
<keyword evidence="2" id="KW-1185">Reference proteome</keyword>
<sequence length="77" mass="8695">IDNLRTELNALRQQIFSHPGTTQKLTPQGRDQLTQRGASIRCHKDGHMANECRSGKWFNNMESEVTSPSQPEQGKDS</sequence>
<evidence type="ECO:0008006" key="3">
    <source>
        <dbReference type="Google" id="ProtNLM"/>
    </source>
</evidence>
<accession>A0A9P6JUE6</accession>
<dbReference type="GO" id="GO:0003676">
    <property type="term" value="F:nucleic acid binding"/>
    <property type="evidence" value="ECO:0007669"/>
    <property type="project" value="InterPro"/>
</dbReference>
<dbReference type="AlphaFoldDB" id="A0A9P6JUE6"/>
<protein>
    <recommendedName>
        <fullName evidence="3">CCHC-type domain-containing protein</fullName>
    </recommendedName>
</protein>